<feature type="transmembrane region" description="Helical" evidence="1">
    <location>
        <begin position="140"/>
        <end position="158"/>
    </location>
</feature>
<feature type="domain" description="Copper resistance protein D" evidence="2">
    <location>
        <begin position="56"/>
        <end position="157"/>
    </location>
</feature>
<proteinExistence type="predicted"/>
<gene>
    <name evidence="3" type="ORF">DES41_102782</name>
</gene>
<feature type="transmembrane region" description="Helical" evidence="1">
    <location>
        <begin position="66"/>
        <end position="86"/>
    </location>
</feature>
<dbReference type="Pfam" id="PF05425">
    <property type="entry name" value="CopD"/>
    <property type="match status" value="1"/>
</dbReference>
<dbReference type="GO" id="GO:0016020">
    <property type="term" value="C:membrane"/>
    <property type="evidence" value="ECO:0007669"/>
    <property type="project" value="InterPro"/>
</dbReference>
<keyword evidence="1" id="KW-0472">Membrane</keyword>
<sequence length="161" mass="17588">MRDHRPMNPTIYAFLLFVHLAGAAFWVGGMATMHLAVRPAAAAMLEPPLRLPFMAAALGRFLRGVDIALAALWISGMAMFMAIGGFRGAHWRIHAMFTLALVMTVVYGFIRGRVFPRMRRAVADKQWPQAGAQLGTVRQLVALNLVLGTLVFAVALVCRAA</sequence>
<keyword evidence="1" id="KW-1133">Transmembrane helix</keyword>
<feature type="transmembrane region" description="Helical" evidence="1">
    <location>
        <begin position="93"/>
        <end position="110"/>
    </location>
</feature>
<comment type="caution">
    <text evidence="3">The sequence shown here is derived from an EMBL/GenBank/DDBJ whole genome shotgun (WGS) entry which is preliminary data.</text>
</comment>
<dbReference type="Proteomes" id="UP000252884">
    <property type="component" value="Unassembled WGS sequence"/>
</dbReference>
<name>A0A368Y405_9BURK</name>
<accession>A0A368Y405</accession>
<dbReference type="AlphaFoldDB" id="A0A368Y405"/>
<dbReference type="InterPro" id="IPR008457">
    <property type="entry name" value="Cu-R_CopD_dom"/>
</dbReference>
<evidence type="ECO:0000313" key="4">
    <source>
        <dbReference type="Proteomes" id="UP000252884"/>
    </source>
</evidence>
<evidence type="ECO:0000259" key="2">
    <source>
        <dbReference type="Pfam" id="PF05425"/>
    </source>
</evidence>
<dbReference type="EMBL" id="QPJK01000002">
    <property type="protein sequence ID" value="RCW74459.1"/>
    <property type="molecule type" value="Genomic_DNA"/>
</dbReference>
<evidence type="ECO:0000313" key="3">
    <source>
        <dbReference type="EMBL" id="RCW74459.1"/>
    </source>
</evidence>
<keyword evidence="4" id="KW-1185">Reference proteome</keyword>
<keyword evidence="1" id="KW-0812">Transmembrane</keyword>
<reference evidence="3 4" key="1">
    <citation type="submission" date="2018-07" db="EMBL/GenBank/DDBJ databases">
        <title>Genomic Encyclopedia of Type Strains, Phase IV (KMG-IV): sequencing the most valuable type-strain genomes for metagenomic binning, comparative biology and taxonomic classification.</title>
        <authorList>
            <person name="Goeker M."/>
        </authorList>
    </citation>
    <scope>NUCLEOTIDE SEQUENCE [LARGE SCALE GENOMIC DNA]</scope>
    <source>
        <strain evidence="3 4">DSM 21634</strain>
    </source>
</reference>
<protein>
    <submittedName>
        <fullName evidence="3">Putative membrane protein</fullName>
    </submittedName>
</protein>
<evidence type="ECO:0000256" key="1">
    <source>
        <dbReference type="SAM" id="Phobius"/>
    </source>
</evidence>
<organism evidence="3 4">
    <name type="scientific">Pseudorhodoferax soli</name>
    <dbReference type="NCBI Taxonomy" id="545864"/>
    <lineage>
        <taxon>Bacteria</taxon>
        <taxon>Pseudomonadati</taxon>
        <taxon>Pseudomonadota</taxon>
        <taxon>Betaproteobacteria</taxon>
        <taxon>Burkholderiales</taxon>
        <taxon>Comamonadaceae</taxon>
    </lineage>
</organism>